<keyword evidence="2" id="KW-0413">Isomerase</keyword>
<dbReference type="KEGG" id="dhd:Dhaf_0699"/>
<dbReference type="GO" id="GO:0003755">
    <property type="term" value="F:peptidyl-prolyl cis-trans isomerase activity"/>
    <property type="evidence" value="ECO:0007669"/>
    <property type="project" value="UniProtKB-KW"/>
</dbReference>
<gene>
    <name evidence="4" type="ordered locus">Dhaf_0699</name>
</gene>
<dbReference type="Gene3D" id="1.10.3120.10">
    <property type="entry name" value="Trigger factor, C-terminal domain"/>
    <property type="match status" value="1"/>
</dbReference>
<evidence type="ECO:0000256" key="1">
    <source>
        <dbReference type="ARBA" id="ARBA00023110"/>
    </source>
</evidence>
<dbReference type="InterPro" id="IPR008880">
    <property type="entry name" value="Trigger_fac_C"/>
</dbReference>
<dbReference type="SUPFAM" id="SSF109998">
    <property type="entry name" value="Triger factor/SurA peptide-binding domain-like"/>
    <property type="match status" value="1"/>
</dbReference>
<keyword evidence="1" id="KW-0697">Rotamase</keyword>
<dbReference type="GO" id="GO:0015031">
    <property type="term" value="P:protein transport"/>
    <property type="evidence" value="ECO:0007669"/>
    <property type="project" value="InterPro"/>
</dbReference>
<accession>B8FVX7</accession>
<dbReference type="SUPFAM" id="SSF54534">
    <property type="entry name" value="FKBP-like"/>
    <property type="match status" value="1"/>
</dbReference>
<dbReference type="InterPro" id="IPR037041">
    <property type="entry name" value="Trigger_fac_C_sf"/>
</dbReference>
<sequence>MRQFELGPYTGLNVKKFNIAVEEDEFNGAMAYVRESLTETRIEKENDPVEPGDYVVVNIEGEENGIPIPSVKQKSFKFRVGDENVLGDFSSNLLGRKRGQTVTFDVVLKPVLLEFADLWGHRVTFTVEIVNVFALKEPELTDEVIRRIEPGVSTLQEFKEVLAAEITQEKKTRAQGANIDRVFQAIAGRCKYEFDPEVLNQAAENLYRQFAEELKTIHGVELINYLMYRKLSSDELLAECKQESARKILGEAIMDAVIQAEGFRIPAERLEKEQEKLAKNRQGDQEFDSVAALKKAETQLLRRKAMEFLLEQNLARE</sequence>
<dbReference type="Gene3D" id="3.10.50.40">
    <property type="match status" value="1"/>
</dbReference>
<dbReference type="HOGENOM" id="CLU_033058_1_1_9"/>
<feature type="domain" description="Trigger factor C-terminal" evidence="3">
    <location>
        <begin position="154"/>
        <end position="311"/>
    </location>
</feature>
<dbReference type="Pfam" id="PF05698">
    <property type="entry name" value="Trigger_C"/>
    <property type="match status" value="1"/>
</dbReference>
<evidence type="ECO:0000256" key="2">
    <source>
        <dbReference type="ARBA" id="ARBA00023235"/>
    </source>
</evidence>
<dbReference type="EMBL" id="CP001336">
    <property type="protein sequence ID" value="ACL18763.1"/>
    <property type="molecule type" value="Genomic_DNA"/>
</dbReference>
<reference evidence="4 5" key="1">
    <citation type="journal article" date="2012" name="BMC Microbiol.">
        <title>Genome sequence of Desulfitobacterium hafniense DCB-2, a Gram-positive anaerobe capable of dehalogenation and metal reduction.</title>
        <authorList>
            <person name="Kim S.H."/>
            <person name="Harzman C."/>
            <person name="Davis J.K."/>
            <person name="Hutcheson R."/>
            <person name="Broderick J.B."/>
            <person name="Marsh T.L."/>
            <person name="Tiedje J.M."/>
        </authorList>
    </citation>
    <scope>NUCLEOTIDE SEQUENCE [LARGE SCALE GENOMIC DNA]</scope>
    <source>
        <strain evidence="5">DSM 10664 / DCB-2</strain>
    </source>
</reference>
<dbReference type="GO" id="GO:0006457">
    <property type="term" value="P:protein folding"/>
    <property type="evidence" value="ECO:0007669"/>
    <property type="project" value="InterPro"/>
</dbReference>
<dbReference type="Proteomes" id="UP000007726">
    <property type="component" value="Chromosome"/>
</dbReference>
<evidence type="ECO:0000313" key="4">
    <source>
        <dbReference type="EMBL" id="ACL18763.1"/>
    </source>
</evidence>
<name>B8FVX7_DESHD</name>
<organism evidence="4 5">
    <name type="scientific">Desulfitobacterium hafniense (strain DSM 10664 / DCB-2)</name>
    <dbReference type="NCBI Taxonomy" id="272564"/>
    <lineage>
        <taxon>Bacteria</taxon>
        <taxon>Bacillati</taxon>
        <taxon>Bacillota</taxon>
        <taxon>Clostridia</taxon>
        <taxon>Eubacteriales</taxon>
        <taxon>Desulfitobacteriaceae</taxon>
        <taxon>Desulfitobacterium</taxon>
    </lineage>
</organism>
<dbReference type="InterPro" id="IPR027304">
    <property type="entry name" value="Trigger_fact/SurA_dom_sf"/>
</dbReference>
<proteinExistence type="predicted"/>
<evidence type="ECO:0000259" key="3">
    <source>
        <dbReference type="Pfam" id="PF05698"/>
    </source>
</evidence>
<dbReference type="AlphaFoldDB" id="B8FVX7"/>
<protein>
    <submittedName>
        <fullName evidence="4">Trigger factor domain protein</fullName>
    </submittedName>
</protein>
<dbReference type="RefSeq" id="WP_015942958.1">
    <property type="nucleotide sequence ID" value="NC_011830.1"/>
</dbReference>
<evidence type="ECO:0000313" key="5">
    <source>
        <dbReference type="Proteomes" id="UP000007726"/>
    </source>
</evidence>
<dbReference type="InterPro" id="IPR046357">
    <property type="entry name" value="PPIase_dom_sf"/>
</dbReference>